<comment type="caution">
    <text evidence="2">The sequence shown here is derived from an EMBL/GenBank/DDBJ whole genome shotgun (WGS) entry which is preliminary data.</text>
</comment>
<proteinExistence type="predicted"/>
<dbReference type="EMBL" id="JAXAVU010000007">
    <property type="protein sequence ID" value="MDX8143282.1"/>
    <property type="molecule type" value="Genomic_DNA"/>
</dbReference>
<reference evidence="2 3" key="2">
    <citation type="submission" date="2023-11" db="EMBL/GenBank/DDBJ databases">
        <authorList>
            <person name="Lara A.C."/>
            <person name="Chronakova A."/>
        </authorList>
    </citation>
    <scope>NUCLEOTIDE SEQUENCE [LARGE SCALE GENOMIC DNA]</scope>
    <source>
        <strain evidence="2 3">BCCO 10_0061</strain>
    </source>
</reference>
<protein>
    <submittedName>
        <fullName evidence="2">Mu transposase C-terminal domain-containing protein</fullName>
    </submittedName>
</protein>
<dbReference type="InterPro" id="IPR012337">
    <property type="entry name" value="RNaseH-like_sf"/>
</dbReference>
<feature type="domain" description="Integrase catalytic" evidence="1">
    <location>
        <begin position="257"/>
        <end position="493"/>
    </location>
</feature>
<evidence type="ECO:0000313" key="2">
    <source>
        <dbReference type="EMBL" id="MDX8143282.1"/>
    </source>
</evidence>
<dbReference type="Proteomes" id="UP001285352">
    <property type="component" value="Unassembled WGS sequence"/>
</dbReference>
<dbReference type="Pfam" id="PF09299">
    <property type="entry name" value="Mu-transpos_C"/>
    <property type="match status" value="1"/>
</dbReference>
<dbReference type="InterPro" id="IPR036397">
    <property type="entry name" value="RNaseH_sf"/>
</dbReference>
<evidence type="ECO:0000313" key="3">
    <source>
        <dbReference type="Proteomes" id="UP001285352"/>
    </source>
</evidence>
<reference evidence="2 3" key="1">
    <citation type="submission" date="2023-11" db="EMBL/GenBank/DDBJ databases">
        <title>Lentzea sokolovensis, sp. nov., Lentzea kristufkii, sp. nov., and Lentzea miocenensis, sp. nov., rare actinobacteria from Sokolov Coal Basin, Miocene lacustrine sediment, Czech Republic.</title>
        <authorList>
            <person name="Lara A."/>
            <person name="Kotroba L."/>
            <person name="Nouioui I."/>
            <person name="Neumann-Schaal M."/>
            <person name="Mast Y."/>
            <person name="Chronakova A."/>
        </authorList>
    </citation>
    <scope>NUCLEOTIDE SEQUENCE [LARGE SCALE GENOMIC DNA]</scope>
    <source>
        <strain evidence="2 3">BCCO 10_0061</strain>
    </source>
</reference>
<dbReference type="Gene3D" id="3.30.420.10">
    <property type="entry name" value="Ribonuclease H-like superfamily/Ribonuclease H"/>
    <property type="match status" value="1"/>
</dbReference>
<gene>
    <name evidence="2" type="ORF">SK854_14230</name>
</gene>
<accession>A0ABU4UVU1</accession>
<dbReference type="InterPro" id="IPR015378">
    <property type="entry name" value="Transposase-like_Mu_C"/>
</dbReference>
<evidence type="ECO:0000259" key="1">
    <source>
        <dbReference type="PROSITE" id="PS50994"/>
    </source>
</evidence>
<dbReference type="SUPFAM" id="SSF53098">
    <property type="entry name" value="Ribonuclease H-like"/>
    <property type="match status" value="1"/>
</dbReference>
<name>A0ABU4UVU1_9PSEU</name>
<organism evidence="2 3">
    <name type="scientific">Lentzea sokolovensis</name>
    <dbReference type="NCBI Taxonomy" id="3095429"/>
    <lineage>
        <taxon>Bacteria</taxon>
        <taxon>Bacillati</taxon>
        <taxon>Actinomycetota</taxon>
        <taxon>Actinomycetes</taxon>
        <taxon>Pseudonocardiales</taxon>
        <taxon>Pseudonocardiaceae</taxon>
        <taxon>Lentzea</taxon>
    </lineage>
</organism>
<keyword evidence="3" id="KW-1185">Reference proteome</keyword>
<sequence>MSGQRAWTVTLRDGTRLMHDGEIYTVSAMDSDSVVLRGHRGRSIRVRTATLLGDPSTRLLDARDDVPEAIGSLLDDLTDVEQQQLDARLGHVRELLTGYVSGHAETAAAGEPRPGYDPSLPLKDRYTAKAAEIGTGVRTLERWMAAFRESGPAGLVDRRCTRAADVLSGVDERWLAMCRIVLAEHTEASRPTKNLVLARVAARLDAEHGTGVVRAPAIKKSRAVLTELTRGTNAFTGSTKGKRSIADRPQGVYGRLRASRPGEYVLLDTTPLDVFAMEPLTLRWVGVELTVAMDLYSRSITGMRLSPVSTKAVDAAVVLFETLRPASRRSTGSGLLPYAGLPDVVVLDADNAWLDPQTRVARGAGLPEVAAETVVVDHGKIYLSEHLMAVCERLGISVQPARPLTPTDKAAVERFFRTLRDGLLAALPGYKGPDIYSRGADPEGCAYFFLDELEQVIREWITGIYHHRRHGGLVEPRVPGLDLSPAEMFDAGLARAGRLRIPAHPGLAFDFLPVAWRTIQHYGVEVHGLRYNGPALTGYRNRTSPFTGAHAGKWPVRYDPDDASRIYFQDPADHVWHELAWEHADAFGTPFSAETVAYARRLALVSGRHVDPRRSLAELLDRWDAGLVRHPAERRMAVRACQQRQAQLTDSTMDSGVAEVVEVVALPTVAAITAASQPTPADGKSVPPGGDDDMVDELDLDDTADDTTVDDETFYADALGVLR</sequence>
<dbReference type="RefSeq" id="WP_319975547.1">
    <property type="nucleotide sequence ID" value="NZ_JAXAVU010000007.1"/>
</dbReference>
<dbReference type="PROSITE" id="PS50994">
    <property type="entry name" value="INTEGRASE"/>
    <property type="match status" value="1"/>
</dbReference>
<dbReference type="InterPro" id="IPR001584">
    <property type="entry name" value="Integrase_cat-core"/>
</dbReference>